<dbReference type="Proteomes" id="UP000232587">
    <property type="component" value="Unassembled WGS sequence"/>
</dbReference>
<dbReference type="Gene3D" id="3.40.50.10540">
    <property type="entry name" value="Crotonobetainyl-coa:carnitine coa-transferase, domain 1"/>
    <property type="match status" value="1"/>
</dbReference>
<dbReference type="InterPro" id="IPR023606">
    <property type="entry name" value="CoA-Trfase_III_dom_1_sf"/>
</dbReference>
<protein>
    <submittedName>
        <fullName evidence="1">CoA transferase family III</fullName>
    </submittedName>
</protein>
<evidence type="ECO:0000313" key="2">
    <source>
        <dbReference type="Proteomes" id="UP000232587"/>
    </source>
</evidence>
<accession>A0A2N0H614</accession>
<dbReference type="InterPro" id="IPR003673">
    <property type="entry name" value="CoA-Trfase_fam_III"/>
</dbReference>
<dbReference type="OrthoDB" id="4909260at2"/>
<dbReference type="PANTHER" id="PTHR48228:SF5">
    <property type="entry name" value="ALPHA-METHYLACYL-COA RACEMASE"/>
    <property type="match status" value="1"/>
</dbReference>
<keyword evidence="2" id="KW-1185">Reference proteome</keyword>
<dbReference type="EMBL" id="PHUF01000004">
    <property type="protein sequence ID" value="PKB14367.1"/>
    <property type="molecule type" value="Genomic_DNA"/>
</dbReference>
<reference evidence="1 2" key="1">
    <citation type="submission" date="2017-11" db="EMBL/GenBank/DDBJ databases">
        <title>Genomic Encyclopedia of Type Strains, Phase III (KMG-III): the genomes of soil and plant-associated and newly described type strains.</title>
        <authorList>
            <person name="Whitman W."/>
        </authorList>
    </citation>
    <scope>NUCLEOTIDE SEQUENCE [LARGE SCALE GENOMIC DNA]</scope>
    <source>
        <strain evidence="1 2">CGMCC 1.12274</strain>
    </source>
</reference>
<dbReference type="InterPro" id="IPR050509">
    <property type="entry name" value="CoA-transferase_III"/>
</dbReference>
<dbReference type="Pfam" id="PF02515">
    <property type="entry name" value="CoA_transf_3"/>
    <property type="match status" value="1"/>
</dbReference>
<comment type="caution">
    <text evidence="1">The sequence shown here is derived from an EMBL/GenBank/DDBJ whole genome shotgun (WGS) entry which is preliminary data.</text>
</comment>
<dbReference type="PANTHER" id="PTHR48228">
    <property type="entry name" value="SUCCINYL-COA--D-CITRAMALATE COA-TRANSFERASE"/>
    <property type="match status" value="1"/>
</dbReference>
<dbReference type="GO" id="GO:0016740">
    <property type="term" value="F:transferase activity"/>
    <property type="evidence" value="ECO:0007669"/>
    <property type="project" value="UniProtKB-KW"/>
</dbReference>
<dbReference type="AlphaFoldDB" id="A0A2N0H614"/>
<organism evidence="1 2">
    <name type="scientific">Novosphingobium kunmingense</name>
    <dbReference type="NCBI Taxonomy" id="1211806"/>
    <lineage>
        <taxon>Bacteria</taxon>
        <taxon>Pseudomonadati</taxon>
        <taxon>Pseudomonadota</taxon>
        <taxon>Alphaproteobacteria</taxon>
        <taxon>Sphingomonadales</taxon>
        <taxon>Sphingomonadaceae</taxon>
        <taxon>Novosphingobium</taxon>
    </lineage>
</organism>
<name>A0A2N0H614_9SPHN</name>
<dbReference type="RefSeq" id="WP_157812524.1">
    <property type="nucleotide sequence ID" value="NZ_PHUF01000004.1"/>
</dbReference>
<sequence>MIERLHAAIKPRLADLGLTPAEVLARDAPGGLERPGLISANRHCRLLRASDGWIALNLARQDDRDVIPALTGGPAGEPWSAIGAMIGDGPAGRFRDRAVELQLPVALLGEAAPMTLARVGALQVPRRVIDLSALWAGPLCAGLLARAGAEVVRIESVGRPDPTPLSSPALDKRINGGKRRIELDLSTAAGRSELVDLLETADAIVTSARPAALKRLGLEPGLFPHLAWVAITAHGFTGAGSGRVGFGDDCAVAGRLVSFEADQPRFLGDALADPLTGLEAARWVLAGRRGLIDVPMARIAAAYAAFLA</sequence>
<keyword evidence="1" id="KW-0808">Transferase</keyword>
<evidence type="ECO:0000313" key="1">
    <source>
        <dbReference type="EMBL" id="PKB14367.1"/>
    </source>
</evidence>
<dbReference type="SUPFAM" id="SSF89796">
    <property type="entry name" value="CoA-transferase family III (CaiB/BaiF)"/>
    <property type="match status" value="1"/>
</dbReference>
<proteinExistence type="predicted"/>
<gene>
    <name evidence="1" type="ORF">B0I00_1954</name>
</gene>